<dbReference type="PANTHER" id="PTHR10010">
    <property type="entry name" value="SOLUTE CARRIER FAMILY 34 SODIUM PHOSPHATE , MEMBER 2-RELATED"/>
    <property type="match status" value="1"/>
</dbReference>
<dbReference type="InterPro" id="IPR038078">
    <property type="entry name" value="PhoU-like_sf"/>
</dbReference>
<feature type="transmembrane region" description="Helical" evidence="6">
    <location>
        <begin position="106"/>
        <end position="128"/>
    </location>
</feature>
<evidence type="ECO:0000256" key="6">
    <source>
        <dbReference type="SAM" id="Phobius"/>
    </source>
</evidence>
<dbReference type="GO" id="GO:0005886">
    <property type="term" value="C:plasma membrane"/>
    <property type="evidence" value="ECO:0007669"/>
    <property type="project" value="UniProtKB-SubCell"/>
</dbReference>
<evidence type="ECO:0000313" key="9">
    <source>
        <dbReference type="Proteomes" id="UP000294662"/>
    </source>
</evidence>
<keyword evidence="3 6" id="KW-0812">Transmembrane</keyword>
<feature type="transmembrane region" description="Helical" evidence="6">
    <location>
        <begin position="179"/>
        <end position="204"/>
    </location>
</feature>
<keyword evidence="4 6" id="KW-1133">Transmembrane helix</keyword>
<evidence type="ECO:0000256" key="4">
    <source>
        <dbReference type="ARBA" id="ARBA00022989"/>
    </source>
</evidence>
<name>A0A4R5EFS9_9RHOB</name>
<dbReference type="InterPro" id="IPR003841">
    <property type="entry name" value="Na/Pi_transpt"/>
</dbReference>
<dbReference type="AlphaFoldDB" id="A0A4R5EFS9"/>
<dbReference type="NCBIfam" id="NF037997">
    <property type="entry name" value="Na_Pi_symport"/>
    <property type="match status" value="1"/>
</dbReference>
<evidence type="ECO:0000313" key="8">
    <source>
        <dbReference type="EMBL" id="TDE33259.1"/>
    </source>
</evidence>
<feature type="transmembrane region" description="Helical" evidence="6">
    <location>
        <begin position="12"/>
        <end position="32"/>
    </location>
</feature>
<comment type="caution">
    <text evidence="8">The sequence shown here is derived from an EMBL/GenBank/DDBJ whole genome shotgun (WGS) entry which is preliminary data.</text>
</comment>
<organism evidence="8 9">
    <name type="scientific">Antarcticimicrobium sediminis</name>
    <dbReference type="NCBI Taxonomy" id="2546227"/>
    <lineage>
        <taxon>Bacteria</taxon>
        <taxon>Pseudomonadati</taxon>
        <taxon>Pseudomonadota</taxon>
        <taxon>Alphaproteobacteria</taxon>
        <taxon>Rhodobacterales</taxon>
        <taxon>Paracoccaceae</taxon>
        <taxon>Antarcticimicrobium</taxon>
    </lineage>
</organism>
<dbReference type="PANTHER" id="PTHR10010:SF46">
    <property type="entry name" value="SODIUM-DEPENDENT PHOSPHATE TRANSPORT PROTEIN 2B"/>
    <property type="match status" value="1"/>
</dbReference>
<evidence type="ECO:0000256" key="5">
    <source>
        <dbReference type="ARBA" id="ARBA00023136"/>
    </source>
</evidence>
<dbReference type="GO" id="GO:0044341">
    <property type="term" value="P:sodium-dependent phosphate transport"/>
    <property type="evidence" value="ECO:0007669"/>
    <property type="project" value="InterPro"/>
</dbReference>
<comment type="subcellular location">
    <subcellularLocation>
        <location evidence="1">Cell membrane</location>
        <topology evidence="1">Multi-pass membrane protein</topology>
    </subcellularLocation>
</comment>
<reference evidence="8 9" key="1">
    <citation type="submission" date="2019-03" db="EMBL/GenBank/DDBJ databases">
        <authorList>
            <person name="Zhang S."/>
        </authorList>
    </citation>
    <scope>NUCLEOTIDE SEQUENCE [LARGE SCALE GENOMIC DNA]</scope>
    <source>
        <strain evidence="8 9">S4J41</strain>
    </source>
</reference>
<evidence type="ECO:0000256" key="3">
    <source>
        <dbReference type="ARBA" id="ARBA00022692"/>
    </source>
</evidence>
<dbReference type="OrthoDB" id="9763003at2"/>
<dbReference type="Pfam" id="PF01895">
    <property type="entry name" value="PhoU"/>
    <property type="match status" value="1"/>
</dbReference>
<dbReference type="Pfam" id="PF02690">
    <property type="entry name" value="Na_Pi_cotrans"/>
    <property type="match status" value="2"/>
</dbReference>
<proteinExistence type="predicted"/>
<evidence type="ECO:0000256" key="2">
    <source>
        <dbReference type="ARBA" id="ARBA00022475"/>
    </source>
</evidence>
<dbReference type="Gene3D" id="1.20.58.220">
    <property type="entry name" value="Phosphate transport system protein phou homolog 2, domain 2"/>
    <property type="match status" value="1"/>
</dbReference>
<dbReference type="Proteomes" id="UP000294662">
    <property type="component" value="Unassembled WGS sequence"/>
</dbReference>
<feature type="transmembrane region" description="Helical" evidence="6">
    <location>
        <begin position="53"/>
        <end position="86"/>
    </location>
</feature>
<feature type="domain" description="PhoU" evidence="7">
    <location>
        <begin position="349"/>
        <end position="429"/>
    </location>
</feature>
<dbReference type="GO" id="GO:0005436">
    <property type="term" value="F:sodium:phosphate symporter activity"/>
    <property type="evidence" value="ECO:0007669"/>
    <property type="project" value="InterPro"/>
</dbReference>
<feature type="transmembrane region" description="Helical" evidence="6">
    <location>
        <begin position="140"/>
        <end position="159"/>
    </location>
</feature>
<keyword evidence="9" id="KW-1185">Reference proteome</keyword>
<keyword evidence="5 6" id="KW-0472">Membrane</keyword>
<gene>
    <name evidence="8" type="ORF">E1B25_21425</name>
</gene>
<dbReference type="RefSeq" id="WP_132831611.1">
    <property type="nucleotide sequence ID" value="NZ_SMFP01000035.1"/>
</dbReference>
<evidence type="ECO:0000259" key="7">
    <source>
        <dbReference type="Pfam" id="PF01895"/>
    </source>
</evidence>
<sequence>MTGDLDKYALLTGLFGGLALFLFGMDLLTNGLKRAAGDRLKDLLGKVTNNRFLGAGMGAVVTGLVNSSSVTTVILVGFISAGLMSMSQSVSVIMGANIGSTMTAQILAFNVTRFALPMVALGFLISFLPGSRNRQDYGRMLLGIGLVFYGMGLMSEAMVPLRSEPTFINFIATLGNPVLAVLTGMAFTAIIQSSAATTGIVIVLAGQGIMTLESAIAVAMGANIGTCATAGLAVIGKPREAVRAAVVHVLFNVSGVLVWILFIDQMAALARGISPEGDVPRQVANAHTIFNVANTFLFIGFTTQIARFVEWLVPDRPLATEAVLTPKYLDATLISTPTFALENTRREIGRLGAHVTDMLNKSLHVSLSGSEAELEALSAMDKPVDDLHRAILAYLGEVSRSRLSDEQSRDLMQLVTVSNDLEHIADVVTEDIVTSTRKRMQEHAGISPYTAKRIADYHAQIVRALDGAVRSVTTEDMELAQTVRDMKQEVVEMSRYISRTRFDRLKSADGAINRYVREVELVELLDGIFKTARRIARSQLERAEVEPAEEEPAEVEPAA</sequence>
<evidence type="ECO:0000256" key="1">
    <source>
        <dbReference type="ARBA" id="ARBA00004651"/>
    </source>
</evidence>
<feature type="transmembrane region" description="Helical" evidence="6">
    <location>
        <begin position="241"/>
        <end position="262"/>
    </location>
</feature>
<dbReference type="NCBIfam" id="TIGR00704">
    <property type="entry name" value="NaPi_cotrn_rel"/>
    <property type="match status" value="1"/>
</dbReference>
<protein>
    <submittedName>
        <fullName evidence="8">Na/Pi cotransporter family protein</fullName>
    </submittedName>
</protein>
<keyword evidence="2" id="KW-1003">Cell membrane</keyword>
<dbReference type="EMBL" id="SMFP01000035">
    <property type="protein sequence ID" value="TDE33259.1"/>
    <property type="molecule type" value="Genomic_DNA"/>
</dbReference>
<accession>A0A4R5EFS9</accession>
<dbReference type="InterPro" id="IPR026022">
    <property type="entry name" value="PhoU_dom"/>
</dbReference>
<dbReference type="SUPFAM" id="SSF109755">
    <property type="entry name" value="PhoU-like"/>
    <property type="match status" value="1"/>
</dbReference>
<dbReference type="InterPro" id="IPR004633">
    <property type="entry name" value="NaPi_cotrn-rel/YqeW-like"/>
</dbReference>